<feature type="compositionally biased region" description="Basic and acidic residues" evidence="1">
    <location>
        <begin position="9"/>
        <end position="25"/>
    </location>
</feature>
<comment type="caution">
    <text evidence="3">The sequence shown here is derived from an EMBL/GenBank/DDBJ whole genome shotgun (WGS) entry which is preliminary data.</text>
</comment>
<evidence type="ECO:0000256" key="1">
    <source>
        <dbReference type="SAM" id="MobiDB-lite"/>
    </source>
</evidence>
<sequence>MADGPQNKWDQRHTKDGTEAQVPRHDRITCFGASMDSALLKFQNRMSKSAPVSSVPLRPTCLRTSVELAIDSDNSKAELAIELYTQWPIQPSTLYILVTEPSASHRVVRRAGNRVCTTRLPAIEFVQWPSCLYNGHRVCTMAIDCLQWPSSLLQGRAGHRFCSMAESAMYNAMVEAADGLYKLDGLNTLGQIPNSHALTCHQSDGLSPNDTARASQAAAGIANAAGGS</sequence>
<protein>
    <submittedName>
        <fullName evidence="3">Uncharacterized protein</fullName>
    </submittedName>
</protein>
<proteinExistence type="predicted"/>
<evidence type="ECO:0000313" key="2">
    <source>
        <dbReference type="EMBL" id="PLW09071.1"/>
    </source>
</evidence>
<evidence type="ECO:0000313" key="3">
    <source>
        <dbReference type="EMBL" id="PLW45974.1"/>
    </source>
</evidence>
<accession>A0A2N5V7J7</accession>
<name>A0A2N5V7J7_9BASI</name>
<evidence type="ECO:0000313" key="4">
    <source>
        <dbReference type="Proteomes" id="UP000235388"/>
    </source>
</evidence>
<dbReference type="EMBL" id="PGCJ01001125">
    <property type="protein sequence ID" value="PLW09071.1"/>
    <property type="molecule type" value="Genomic_DNA"/>
</dbReference>
<keyword evidence="4" id="KW-1185">Reference proteome</keyword>
<dbReference type="Proteomes" id="UP000235388">
    <property type="component" value="Unassembled WGS sequence"/>
</dbReference>
<dbReference type="EMBL" id="PGCJ01000123">
    <property type="protein sequence ID" value="PLW45974.1"/>
    <property type="molecule type" value="Genomic_DNA"/>
</dbReference>
<organism evidence="3 4">
    <name type="scientific">Puccinia coronata f. sp. avenae</name>
    <dbReference type="NCBI Taxonomy" id="200324"/>
    <lineage>
        <taxon>Eukaryota</taxon>
        <taxon>Fungi</taxon>
        <taxon>Dikarya</taxon>
        <taxon>Basidiomycota</taxon>
        <taxon>Pucciniomycotina</taxon>
        <taxon>Pucciniomycetes</taxon>
        <taxon>Pucciniales</taxon>
        <taxon>Pucciniaceae</taxon>
        <taxon>Puccinia</taxon>
    </lineage>
</organism>
<reference evidence="3 4" key="1">
    <citation type="submission" date="2017-11" db="EMBL/GenBank/DDBJ databases">
        <title>De novo assembly and phasing of dikaryotic genomes from two isolates of Puccinia coronata f. sp. avenae, the causal agent of oat crown rust.</title>
        <authorList>
            <person name="Miller M.E."/>
            <person name="Zhang Y."/>
            <person name="Omidvar V."/>
            <person name="Sperschneider J."/>
            <person name="Schwessinger B."/>
            <person name="Raley C."/>
            <person name="Palmer J.M."/>
            <person name="Garnica D."/>
            <person name="Upadhyaya N."/>
            <person name="Rathjen J."/>
            <person name="Taylor J.M."/>
            <person name="Park R.F."/>
            <person name="Dodds P.N."/>
            <person name="Hirsch C.D."/>
            <person name="Kianian S.F."/>
            <person name="Figueroa M."/>
        </authorList>
    </citation>
    <scope>NUCLEOTIDE SEQUENCE [LARGE SCALE GENOMIC DNA]</scope>
    <source>
        <strain evidence="3">12NC29</strain>
    </source>
</reference>
<feature type="region of interest" description="Disordered" evidence="1">
    <location>
        <begin position="1"/>
        <end position="25"/>
    </location>
</feature>
<dbReference type="AlphaFoldDB" id="A0A2N5V7J7"/>
<gene>
    <name evidence="3" type="ORF">PCANC_09735</name>
    <name evidence="2" type="ORF">PCANC_23946</name>
</gene>